<evidence type="ECO:0000256" key="2">
    <source>
        <dbReference type="SAM" id="Phobius"/>
    </source>
</evidence>
<gene>
    <name evidence="3" type="ORF">EOD73_05400</name>
</gene>
<dbReference type="EMBL" id="SACM01000001">
    <property type="protein sequence ID" value="RVT88417.1"/>
    <property type="molecule type" value="Genomic_DNA"/>
</dbReference>
<dbReference type="OrthoDB" id="8565731at2"/>
<feature type="region of interest" description="Disordered" evidence="1">
    <location>
        <begin position="59"/>
        <end position="89"/>
    </location>
</feature>
<keyword evidence="2" id="KW-0472">Membrane</keyword>
<sequence length="89" mass="9373">MYLVAIGWLYVALMMAIAEAISPRGTVLGAILTFSLYGVAPTALLMYLLGTPGRKRRLREQERLADSAQGDEGGHAAAGGTVPAEAEKP</sequence>
<evidence type="ECO:0000313" key="4">
    <source>
        <dbReference type="Proteomes" id="UP000288587"/>
    </source>
</evidence>
<keyword evidence="4" id="KW-1185">Reference proteome</keyword>
<name>A0A3S2VJ07_9BURK</name>
<keyword evidence="2" id="KW-1133">Transmembrane helix</keyword>
<evidence type="ECO:0000313" key="3">
    <source>
        <dbReference type="EMBL" id="RVT88417.1"/>
    </source>
</evidence>
<accession>A0A3S2VJ07</accession>
<reference evidence="3 4" key="1">
    <citation type="submission" date="2019-01" db="EMBL/GenBank/DDBJ databases">
        <authorList>
            <person name="Chen W.-M."/>
        </authorList>
    </citation>
    <scope>NUCLEOTIDE SEQUENCE [LARGE SCALE GENOMIC DNA]</scope>
    <source>
        <strain evidence="3 4">CCP-18</strain>
    </source>
</reference>
<keyword evidence="2" id="KW-0812">Transmembrane</keyword>
<proteinExistence type="predicted"/>
<evidence type="ECO:0000256" key="1">
    <source>
        <dbReference type="SAM" id="MobiDB-lite"/>
    </source>
</evidence>
<comment type="caution">
    <text evidence="3">The sequence shown here is derived from an EMBL/GenBank/DDBJ whole genome shotgun (WGS) entry which is preliminary data.</text>
</comment>
<dbReference type="RefSeq" id="WP_127681570.1">
    <property type="nucleotide sequence ID" value="NZ_SACM01000001.1"/>
</dbReference>
<evidence type="ECO:0008006" key="5">
    <source>
        <dbReference type="Google" id="ProtNLM"/>
    </source>
</evidence>
<protein>
    <recommendedName>
        <fullName evidence="5">Transmembrane protein</fullName>
    </recommendedName>
</protein>
<dbReference type="AlphaFoldDB" id="A0A3S2VJ07"/>
<dbReference type="Proteomes" id="UP000288587">
    <property type="component" value="Unassembled WGS sequence"/>
</dbReference>
<organism evidence="3 4">
    <name type="scientific">Inhella crocodyli</name>
    <dbReference type="NCBI Taxonomy" id="2499851"/>
    <lineage>
        <taxon>Bacteria</taxon>
        <taxon>Pseudomonadati</taxon>
        <taxon>Pseudomonadota</taxon>
        <taxon>Betaproteobacteria</taxon>
        <taxon>Burkholderiales</taxon>
        <taxon>Sphaerotilaceae</taxon>
        <taxon>Inhella</taxon>
    </lineage>
</organism>
<feature type="transmembrane region" description="Helical" evidence="2">
    <location>
        <begin position="30"/>
        <end position="49"/>
    </location>
</feature>